<feature type="compositionally biased region" description="Low complexity" evidence="1">
    <location>
        <begin position="307"/>
        <end position="328"/>
    </location>
</feature>
<sequence>MHRLVYMKFKSRALQDSNRSPSSKQPSEEAKEPSPASSTSVVPVLELSLRDSKSFRASVILPDLSRRFTLLRTNGELLPINNFRQHLRHELETGHITQQDENLLMNQYRQQYLSESSSPSSNHLDHTSPISPTDSSSSNIPSPPPKSSSTAISVLFSGNTSARDAAYIHKTLKMSKLASANTPRPRLEPTVLEEPTVAISTADTTPTTSPKTLDHFHSSIHSIPPSSPNQFDPMDEWEGENDIELTPTQVQRLSLAVDRILGSHLCQEHQPAEARPDELHHIRHASSPLDAEFRVHEELFRALPENSSTPSLPASSSSHSTRSQPNTSQQMSNTGTQFLDATRDSTPEADLCALSLASEPSSSEDTMDSQFYRDNVDDFFAEHGLSDHVSVFGFASELDDLPEPAPMFDRQQTLPFIDIPYDDVLFIQQALVSSLPHASSSSSQTRFSRKIDHTSVRLPSPTPSHSRGSMVSSHPRQRKLSSSPSFRDRQSSLSSQDRNPPLLSPRTSALQQRLNLAKAAGIGACQRMRTLRQPNHETAHPPVEESSPNGAHGSFPQLVSPSMSDSPDASSFPLTPPTHHFARSPPMDETCIPSPSMSADLITGESKEAPPRNFNSRAGRPTPTTVLFKDVEAQAIAANIALRKASSQEAEHQAKSRKTLLRKKGISTARIGAPKLLSASLDVNAAQLEQTEVEGRSSFSQKTRSFSKGTFRLRLGKKRPSESAINQRSTNYSVDEPTKPLKSFGSNPNLRGSTVAVNGNSPSCDTRESITGSPTTSFRLDAQDHPGSPTLRKHPNALSSFLKLMDRHRKSGSNHTQPIKLDQGPSSPPFFSGTSHTSPPEKPSPPVPHRRPRTNTKGSSSYHTQPIKLDQGPCSPLRSPGTISSVYASSEKATPPARLRRPRTNTKGTVAESDLDERPGSPFKSVSPPSRSRDSGHEYAYTAPIPLRQLSPGPHRQNSPSPPPGFALVVDEEKEVPLPQPLGTKPVAESTQGTSSSSSSLSSSFDVSVSVTGPVKGADDDDEAQESLSKAATLDAEKDKVGGSSSKWLEVQTNDPYEGRSDYASSILDLYGGDSHSREPDGSPCSTGSRYSLAHEASLRRRDSEVSNPGLGQPLKPTPSSTSTTGSDRPVSPGANVDAELMGLVQQLQSSTRFSKFDPNPSSLNLHDDLSPDAFRAQNLPRPPVISPLFSPRLGGPDELEDQEEAQVWKQILDG</sequence>
<dbReference type="EMBL" id="PGCJ01000921">
    <property type="protein sequence ID" value="PLW14428.1"/>
    <property type="molecule type" value="Genomic_DNA"/>
</dbReference>
<evidence type="ECO:0000313" key="3">
    <source>
        <dbReference type="Proteomes" id="UP000235388"/>
    </source>
</evidence>
<feature type="compositionally biased region" description="Polar residues" evidence="1">
    <location>
        <begin position="881"/>
        <end position="892"/>
    </location>
</feature>
<feature type="compositionally biased region" description="Low complexity" evidence="1">
    <location>
        <begin position="829"/>
        <end position="838"/>
    </location>
</feature>
<feature type="region of interest" description="Disordered" evidence="1">
    <location>
        <begin position="809"/>
        <end position="1135"/>
    </location>
</feature>
<feature type="region of interest" description="Disordered" evidence="1">
    <location>
        <begin position="437"/>
        <end position="505"/>
    </location>
</feature>
<accession>A0A2N5SMG9</accession>
<feature type="compositionally biased region" description="Polar residues" evidence="1">
    <location>
        <begin position="855"/>
        <end position="864"/>
    </location>
</feature>
<dbReference type="OrthoDB" id="3259825at2759"/>
<feature type="compositionally biased region" description="Low complexity" evidence="1">
    <location>
        <begin position="480"/>
        <end position="497"/>
    </location>
</feature>
<feature type="compositionally biased region" description="Low complexity" evidence="1">
    <location>
        <begin position="560"/>
        <end position="571"/>
    </location>
</feature>
<organism evidence="2 3">
    <name type="scientific">Puccinia coronata f. sp. avenae</name>
    <dbReference type="NCBI Taxonomy" id="200324"/>
    <lineage>
        <taxon>Eukaryota</taxon>
        <taxon>Fungi</taxon>
        <taxon>Dikarya</taxon>
        <taxon>Basidiomycota</taxon>
        <taxon>Pucciniomycotina</taxon>
        <taxon>Pucciniomycetes</taxon>
        <taxon>Pucciniales</taxon>
        <taxon>Pucciniaceae</taxon>
        <taxon>Puccinia</taxon>
    </lineage>
</organism>
<dbReference type="STRING" id="200324.A0A2N5SMG9"/>
<feature type="compositionally biased region" description="Polar residues" evidence="1">
    <location>
        <begin position="723"/>
        <end position="733"/>
    </location>
</feature>
<feature type="region of interest" description="Disordered" evidence="1">
    <location>
        <begin position="714"/>
        <end position="795"/>
    </location>
</feature>
<feature type="compositionally biased region" description="Polar residues" evidence="1">
    <location>
        <begin position="1043"/>
        <end position="1055"/>
    </location>
</feature>
<gene>
    <name evidence="2" type="ORF">PCANC_15976</name>
</gene>
<feature type="compositionally biased region" description="Polar residues" evidence="1">
    <location>
        <begin position="744"/>
        <end position="778"/>
    </location>
</feature>
<feature type="compositionally biased region" description="Low complexity" evidence="1">
    <location>
        <begin position="1118"/>
        <end position="1127"/>
    </location>
</feature>
<feature type="region of interest" description="Disordered" evidence="1">
    <location>
        <begin position="304"/>
        <end position="333"/>
    </location>
</feature>
<evidence type="ECO:0000313" key="2">
    <source>
        <dbReference type="EMBL" id="PLW14428.1"/>
    </source>
</evidence>
<feature type="compositionally biased region" description="Low complexity" evidence="1">
    <location>
        <begin position="114"/>
        <end position="140"/>
    </location>
</feature>
<protein>
    <submittedName>
        <fullName evidence="2">Uncharacterized protein</fullName>
    </submittedName>
</protein>
<feature type="region of interest" description="Disordered" evidence="1">
    <location>
        <begin position="535"/>
        <end position="623"/>
    </location>
</feature>
<dbReference type="Proteomes" id="UP000235388">
    <property type="component" value="Unassembled WGS sequence"/>
</dbReference>
<feature type="compositionally biased region" description="Polar residues" evidence="1">
    <location>
        <begin position="1154"/>
        <end position="1165"/>
    </location>
</feature>
<dbReference type="AlphaFoldDB" id="A0A2N5SMG9"/>
<keyword evidence="3" id="KW-1185">Reference proteome</keyword>
<name>A0A2N5SMG9_9BASI</name>
<feature type="region of interest" description="Disordered" evidence="1">
    <location>
        <begin position="1154"/>
        <end position="1215"/>
    </location>
</feature>
<feature type="compositionally biased region" description="Polar residues" evidence="1">
    <location>
        <begin position="463"/>
        <end position="474"/>
    </location>
</feature>
<feature type="region of interest" description="Disordered" evidence="1">
    <location>
        <begin position="9"/>
        <end position="41"/>
    </location>
</feature>
<comment type="caution">
    <text evidence="2">The sequence shown here is derived from an EMBL/GenBank/DDBJ whole genome shotgun (WGS) entry which is preliminary data.</text>
</comment>
<feature type="region of interest" description="Disordered" evidence="1">
    <location>
        <begin position="112"/>
        <end position="152"/>
    </location>
</feature>
<feature type="compositionally biased region" description="Low complexity" evidence="1">
    <location>
        <begin position="995"/>
        <end position="1011"/>
    </location>
</feature>
<evidence type="ECO:0000256" key="1">
    <source>
        <dbReference type="SAM" id="MobiDB-lite"/>
    </source>
</evidence>
<reference evidence="2 3" key="1">
    <citation type="submission" date="2017-11" db="EMBL/GenBank/DDBJ databases">
        <title>De novo assembly and phasing of dikaryotic genomes from two isolates of Puccinia coronata f. sp. avenae, the causal agent of oat crown rust.</title>
        <authorList>
            <person name="Miller M.E."/>
            <person name="Zhang Y."/>
            <person name="Omidvar V."/>
            <person name="Sperschneider J."/>
            <person name="Schwessinger B."/>
            <person name="Raley C."/>
            <person name="Palmer J.M."/>
            <person name="Garnica D."/>
            <person name="Upadhyaya N."/>
            <person name="Rathjen J."/>
            <person name="Taylor J.M."/>
            <person name="Park R.F."/>
            <person name="Dodds P.N."/>
            <person name="Hirsch C.D."/>
            <person name="Kianian S.F."/>
            <person name="Figueroa M."/>
        </authorList>
    </citation>
    <scope>NUCLEOTIDE SEQUENCE [LARGE SCALE GENOMIC DNA]</scope>
    <source>
        <strain evidence="2">12NC29</strain>
    </source>
</reference>
<proteinExistence type="predicted"/>